<name>A0ACC0YQ75_9ROSI</name>
<dbReference type="Proteomes" id="UP001163603">
    <property type="component" value="Chromosome 5"/>
</dbReference>
<dbReference type="EMBL" id="CM047740">
    <property type="protein sequence ID" value="KAJ0040628.1"/>
    <property type="molecule type" value="Genomic_DNA"/>
</dbReference>
<sequence length="45" mass="5426">MFVISHMSIYKQRCRFVMVVLFTSLAHYFTFFTSVYFLSFEALCI</sequence>
<evidence type="ECO:0000313" key="2">
    <source>
        <dbReference type="Proteomes" id="UP001163603"/>
    </source>
</evidence>
<comment type="caution">
    <text evidence="1">The sequence shown here is derived from an EMBL/GenBank/DDBJ whole genome shotgun (WGS) entry which is preliminary data.</text>
</comment>
<proteinExistence type="predicted"/>
<reference evidence="2" key="1">
    <citation type="journal article" date="2023" name="G3 (Bethesda)">
        <title>Genome assembly and association tests identify interacting loci associated with vigor, precocity, and sex in interspecific pistachio rootstocks.</title>
        <authorList>
            <person name="Palmer W."/>
            <person name="Jacygrad E."/>
            <person name="Sagayaradj S."/>
            <person name="Cavanaugh K."/>
            <person name="Han R."/>
            <person name="Bertier L."/>
            <person name="Beede B."/>
            <person name="Kafkas S."/>
            <person name="Golino D."/>
            <person name="Preece J."/>
            <person name="Michelmore R."/>
        </authorList>
    </citation>
    <scope>NUCLEOTIDE SEQUENCE [LARGE SCALE GENOMIC DNA]</scope>
</reference>
<gene>
    <name evidence="1" type="ORF">Pint_27439</name>
</gene>
<accession>A0ACC0YQ75</accession>
<protein>
    <submittedName>
        <fullName evidence="1">Uncharacterized protein</fullName>
    </submittedName>
</protein>
<keyword evidence="2" id="KW-1185">Reference proteome</keyword>
<organism evidence="1 2">
    <name type="scientific">Pistacia integerrima</name>
    <dbReference type="NCBI Taxonomy" id="434235"/>
    <lineage>
        <taxon>Eukaryota</taxon>
        <taxon>Viridiplantae</taxon>
        <taxon>Streptophyta</taxon>
        <taxon>Embryophyta</taxon>
        <taxon>Tracheophyta</taxon>
        <taxon>Spermatophyta</taxon>
        <taxon>Magnoliopsida</taxon>
        <taxon>eudicotyledons</taxon>
        <taxon>Gunneridae</taxon>
        <taxon>Pentapetalae</taxon>
        <taxon>rosids</taxon>
        <taxon>malvids</taxon>
        <taxon>Sapindales</taxon>
        <taxon>Anacardiaceae</taxon>
        <taxon>Pistacia</taxon>
    </lineage>
</organism>
<evidence type="ECO:0000313" key="1">
    <source>
        <dbReference type="EMBL" id="KAJ0040628.1"/>
    </source>
</evidence>